<accession>A0AC58UHQ1</accession>
<sequence>MALIVASLKLRPYFQYHLIAIVTTFPLRNVLHKPEFSGRLAKWEAEVSEFDIEYKLRTKIKSQVLADFVTNFSPELMHLAGKEAELVSGTTLGVGTLFTDGASNVKGSGLRIVLITPSSETLRQAIRKLPSTNNKVEYEALVVGLELARGLGSEVIEIKCDFQLVVNQVYEISNIKEECMQQYVNKVYTLLV</sequence>
<name>A0AC58UHQ1_TOBAC</name>
<evidence type="ECO:0000313" key="2">
    <source>
        <dbReference type="RefSeq" id="XP_075109021.1"/>
    </source>
</evidence>
<dbReference type="RefSeq" id="XP_075109021.1">
    <property type="nucleotide sequence ID" value="XM_075252920.1"/>
</dbReference>
<keyword evidence="1" id="KW-1185">Reference proteome</keyword>
<reference evidence="2" key="2">
    <citation type="submission" date="2025-08" db="UniProtKB">
        <authorList>
            <consortium name="RefSeq"/>
        </authorList>
    </citation>
    <scope>IDENTIFICATION</scope>
    <source>
        <tissue evidence="2">Leaf</tissue>
    </source>
</reference>
<evidence type="ECO:0000313" key="1">
    <source>
        <dbReference type="Proteomes" id="UP000790787"/>
    </source>
</evidence>
<gene>
    <name evidence="2" type="primary">LOC142180828</name>
</gene>
<proteinExistence type="predicted"/>
<reference evidence="1" key="1">
    <citation type="journal article" date="2014" name="Nat. Commun.">
        <title>The tobacco genome sequence and its comparison with those of tomato and potato.</title>
        <authorList>
            <person name="Sierro N."/>
            <person name="Battey J.N."/>
            <person name="Ouadi S."/>
            <person name="Bakaher N."/>
            <person name="Bovet L."/>
            <person name="Willig A."/>
            <person name="Goepfert S."/>
            <person name="Peitsch M.C."/>
            <person name="Ivanov N.V."/>
        </authorList>
    </citation>
    <scope>NUCLEOTIDE SEQUENCE [LARGE SCALE GENOMIC DNA]</scope>
</reference>
<protein>
    <submittedName>
        <fullName evidence="2">Uncharacterized protein LOC142180828</fullName>
    </submittedName>
</protein>
<dbReference type="Proteomes" id="UP000790787">
    <property type="component" value="Chromosome 5"/>
</dbReference>
<organism evidence="1 2">
    <name type="scientific">Nicotiana tabacum</name>
    <name type="common">Common tobacco</name>
    <dbReference type="NCBI Taxonomy" id="4097"/>
    <lineage>
        <taxon>Eukaryota</taxon>
        <taxon>Viridiplantae</taxon>
        <taxon>Streptophyta</taxon>
        <taxon>Embryophyta</taxon>
        <taxon>Tracheophyta</taxon>
        <taxon>Spermatophyta</taxon>
        <taxon>Magnoliopsida</taxon>
        <taxon>eudicotyledons</taxon>
        <taxon>Gunneridae</taxon>
        <taxon>Pentapetalae</taxon>
        <taxon>asterids</taxon>
        <taxon>lamiids</taxon>
        <taxon>Solanales</taxon>
        <taxon>Solanaceae</taxon>
        <taxon>Nicotianoideae</taxon>
        <taxon>Nicotianeae</taxon>
        <taxon>Nicotiana</taxon>
    </lineage>
</organism>